<feature type="compositionally biased region" description="Low complexity" evidence="1">
    <location>
        <begin position="45"/>
        <end position="54"/>
    </location>
</feature>
<feature type="domain" description="GerMN" evidence="3">
    <location>
        <begin position="96"/>
        <end position="184"/>
    </location>
</feature>
<evidence type="ECO:0000256" key="1">
    <source>
        <dbReference type="SAM" id="MobiDB-lite"/>
    </source>
</evidence>
<dbReference type="InterPro" id="IPR019606">
    <property type="entry name" value="GerMN"/>
</dbReference>
<protein>
    <submittedName>
        <fullName evidence="4">GerMN domain-containing protein</fullName>
    </submittedName>
</protein>
<organism evidence="4 5">
    <name type="scientific">Nocardioides pinisoli</name>
    <dbReference type="NCBI Taxonomy" id="2950279"/>
    <lineage>
        <taxon>Bacteria</taxon>
        <taxon>Bacillati</taxon>
        <taxon>Actinomycetota</taxon>
        <taxon>Actinomycetes</taxon>
        <taxon>Propionibacteriales</taxon>
        <taxon>Nocardioidaceae</taxon>
        <taxon>Nocardioides</taxon>
    </lineage>
</organism>
<evidence type="ECO:0000256" key="2">
    <source>
        <dbReference type="SAM" id="SignalP"/>
    </source>
</evidence>
<feature type="region of interest" description="Disordered" evidence="1">
    <location>
        <begin position="37"/>
        <end position="63"/>
    </location>
</feature>
<gene>
    <name evidence="4" type="ORF">NCI01_15800</name>
</gene>
<dbReference type="Proteomes" id="UP001204524">
    <property type="component" value="Unassembled WGS sequence"/>
</dbReference>
<comment type="caution">
    <text evidence="4">The sequence shown here is derived from an EMBL/GenBank/DDBJ whole genome shotgun (WGS) entry which is preliminary data.</text>
</comment>
<keyword evidence="2" id="KW-0732">Signal</keyword>
<dbReference type="Pfam" id="PF10646">
    <property type="entry name" value="Germane"/>
    <property type="match status" value="1"/>
</dbReference>
<feature type="signal peptide" evidence="2">
    <location>
        <begin position="1"/>
        <end position="20"/>
    </location>
</feature>
<feature type="chain" id="PRO_5046900335" evidence="2">
    <location>
        <begin position="21"/>
        <end position="227"/>
    </location>
</feature>
<evidence type="ECO:0000259" key="3">
    <source>
        <dbReference type="SMART" id="SM00909"/>
    </source>
</evidence>
<proteinExistence type="predicted"/>
<dbReference type="RefSeq" id="WP_254182459.1">
    <property type="nucleotide sequence ID" value="NZ_JANARS010000006.1"/>
</dbReference>
<name>A0ABT1KZS6_9ACTN</name>
<accession>A0ABT1KZS6</accession>
<dbReference type="EMBL" id="JANARS010000006">
    <property type="protein sequence ID" value="MCP3423265.1"/>
    <property type="molecule type" value="Genomic_DNA"/>
</dbReference>
<evidence type="ECO:0000313" key="4">
    <source>
        <dbReference type="EMBL" id="MCP3423265.1"/>
    </source>
</evidence>
<evidence type="ECO:0000313" key="5">
    <source>
        <dbReference type="Proteomes" id="UP001204524"/>
    </source>
</evidence>
<reference evidence="4 5" key="1">
    <citation type="submission" date="2022-06" db="EMBL/GenBank/DDBJ databases">
        <authorList>
            <person name="So Y."/>
        </authorList>
    </citation>
    <scope>NUCLEOTIDE SEQUENCE [LARGE SCALE GENOMIC DNA]</scope>
    <source>
        <strain evidence="4 5">STR3</strain>
    </source>
</reference>
<dbReference type="SMART" id="SM00909">
    <property type="entry name" value="Germane"/>
    <property type="match status" value="1"/>
</dbReference>
<sequence>MPPAPSYARRLAAASVVVLAAVLAACGLPDEQRTEIVDDSSVPYDLLDPGTPTPDDADAGSATPRQTPVVFWLSRHDLLTPSDVGLTCDETPTAVVDAALSALVAAPSSSERDAGLSSAIPSNARLTLLDITGGVAEVDLDPVTIADAERLPLAVGQVVLSVTSAPGVDAVRLVTSGQPVDLPLPSGALATRDVTPEDYAALLPERLADGDVVRTIGCSSPSEMTDR</sequence>
<keyword evidence="5" id="KW-1185">Reference proteome</keyword>